<dbReference type="Proteomes" id="UP000019226">
    <property type="component" value="Chromosome"/>
</dbReference>
<accession>A0ABM5PRB8</accession>
<name>A0ABM5PRB8_9CORY</name>
<feature type="region of interest" description="Disordered" evidence="1">
    <location>
        <begin position="1"/>
        <end position="60"/>
    </location>
</feature>
<dbReference type="InterPro" id="IPR011044">
    <property type="entry name" value="Quino_amine_DH_bsu"/>
</dbReference>
<reference evidence="3" key="1">
    <citation type="submission" date="2013-02" db="EMBL/GenBank/DDBJ databases">
        <title>The complete genome sequence of Corynebacterium casei LMG S-19264 (=DSM 44701).</title>
        <authorList>
            <person name="Ruckert C."/>
            <person name="Albersmeier A."/>
            <person name="Kalinowski J."/>
        </authorList>
    </citation>
    <scope>NUCLEOTIDE SEQUENCE [LARGE SCALE GENOMIC DNA]</scope>
    <source>
        <strain evidence="3">LMG S-19264</strain>
    </source>
</reference>
<dbReference type="InterPro" id="IPR015943">
    <property type="entry name" value="WD40/YVTN_repeat-like_dom_sf"/>
</dbReference>
<protein>
    <recommendedName>
        <fullName evidence="4">Secreted protein</fullName>
    </recommendedName>
</protein>
<gene>
    <name evidence="2" type="ORF">CCASEI_09710</name>
</gene>
<proteinExistence type="predicted"/>
<organism evidence="2 3">
    <name type="scientific">Corynebacterium casei LMG S-19264</name>
    <dbReference type="NCBI Taxonomy" id="1285583"/>
    <lineage>
        <taxon>Bacteria</taxon>
        <taxon>Bacillati</taxon>
        <taxon>Actinomycetota</taxon>
        <taxon>Actinomycetes</taxon>
        <taxon>Mycobacteriales</taxon>
        <taxon>Corynebacteriaceae</taxon>
        <taxon>Corynebacterium</taxon>
    </lineage>
</organism>
<dbReference type="EMBL" id="CP004350">
    <property type="protein sequence ID" value="AHI20499.1"/>
    <property type="molecule type" value="Genomic_DNA"/>
</dbReference>
<dbReference type="Gene3D" id="2.130.10.10">
    <property type="entry name" value="YVTN repeat-like/Quinoprotein amine dehydrogenase"/>
    <property type="match status" value="1"/>
</dbReference>
<sequence length="425" mass="45160">MALASGLAITACSQPASTPEADTTSAASAESTAAESTDEANSADGSAEAEAPAEVSSPQARLVATYDGGIVVLDAETLEPVTDIPLEGFNRLNRLGDERNVVVSTPQGFQVLDVGAWTEPHGDHTHSYTTTPRLTDHVYEGEKPGHVVNHNGRTLLFSDGDGQVQDLDNEKLADAAKDSEFADPDAVPELTPHHGVAVALDNGGMVHTEGTEDERFSIVAVDAEGEETARIDECPGVHGEAAAGNGALAFGCEDGVVIFKDGEFTKVNSPDVYGRMGNQFGSEESDIVLADYKVDKNAELERPTRISLVNTTTEKIQLVDVEASYSFRSLGRGPEGEALVLGTDGNLRIIDPESGDITSTVQVTEEWEEPLQWQDPRPTLFVQDGKAYVTEPDKELLHVVDIASGEVEQSKDINFSLNEITGVAG</sequence>
<evidence type="ECO:0000256" key="1">
    <source>
        <dbReference type="SAM" id="MobiDB-lite"/>
    </source>
</evidence>
<evidence type="ECO:0008006" key="4">
    <source>
        <dbReference type="Google" id="ProtNLM"/>
    </source>
</evidence>
<feature type="compositionally biased region" description="Low complexity" evidence="1">
    <location>
        <begin position="16"/>
        <end position="60"/>
    </location>
</feature>
<dbReference type="InterPro" id="IPR047697">
    <property type="entry name" value="AztD-like"/>
</dbReference>
<evidence type="ECO:0000313" key="2">
    <source>
        <dbReference type="EMBL" id="AHI20499.1"/>
    </source>
</evidence>
<dbReference type="NCBIfam" id="NF038015">
    <property type="entry name" value="AztD"/>
    <property type="match status" value="1"/>
</dbReference>
<keyword evidence="3" id="KW-1185">Reference proteome</keyword>
<dbReference type="SUPFAM" id="SSF50969">
    <property type="entry name" value="YVTN repeat-like/Quinoprotein amine dehydrogenase"/>
    <property type="match status" value="1"/>
</dbReference>
<evidence type="ECO:0000313" key="3">
    <source>
        <dbReference type="Proteomes" id="UP000019226"/>
    </source>
</evidence>